<feature type="binding site" evidence="6">
    <location>
        <position position="102"/>
    </location>
    <ligand>
        <name>a divalent metal cation</name>
        <dbReference type="ChEBI" id="CHEBI:60240"/>
        <label>1</label>
    </ligand>
</feature>
<dbReference type="KEGG" id="str:Sterm_3973"/>
<comment type="cofactor">
    <cofactor evidence="6">
        <name>Co(2+)</name>
        <dbReference type="ChEBI" id="CHEBI:48828"/>
    </cofactor>
    <cofactor evidence="6">
        <name>Zn(2+)</name>
        <dbReference type="ChEBI" id="CHEBI:29105"/>
    </cofactor>
    <cofactor evidence="6">
        <name>Mn(2+)</name>
        <dbReference type="ChEBI" id="CHEBI:29035"/>
    </cofactor>
    <cofactor evidence="6">
        <name>Fe(2+)</name>
        <dbReference type="ChEBI" id="CHEBI:29033"/>
    </cofactor>
    <text evidence="6">Binds 2 divalent metal cations per subunit. Has a high-affinity and a low affinity metal-binding site. The true nature of the physiological cofactor is under debate. The enzyme is active with cobalt, zinc, manganese or divalent iron ions. Most likely, methionine aminopeptidases function as mononuclear Fe(2+)-metalloproteases under physiological conditions, and the catalytically relevant metal-binding site has been assigned to the histidine-containing high-affinity site.</text>
</comment>
<accession>D1AGT5</accession>
<dbReference type="eggNOG" id="COG0024">
    <property type="taxonomic scope" value="Bacteria"/>
</dbReference>
<dbReference type="EC" id="3.4.11.18" evidence="6 7"/>
<dbReference type="GO" id="GO:0070006">
    <property type="term" value="F:metalloaminopeptidase activity"/>
    <property type="evidence" value="ECO:0007669"/>
    <property type="project" value="UniProtKB-UniRule"/>
</dbReference>
<evidence type="ECO:0000256" key="4">
    <source>
        <dbReference type="ARBA" id="ARBA00022723"/>
    </source>
</evidence>
<feature type="binding site" evidence="6">
    <location>
        <position position="240"/>
    </location>
    <ligand>
        <name>a divalent metal cation</name>
        <dbReference type="ChEBI" id="CHEBI:60240"/>
        <label>1</label>
    </ligand>
</feature>
<reference evidence="9 10" key="2">
    <citation type="journal article" date="2010" name="Stand. Genomic Sci.">
        <title>Complete genome sequence of Sebaldella termitidis type strain (NCTC 11300).</title>
        <authorList>
            <person name="Harmon-Smith M."/>
            <person name="Celia L."/>
            <person name="Chertkov O."/>
            <person name="Lapidus A."/>
            <person name="Copeland A."/>
            <person name="Glavina Del Rio T."/>
            <person name="Nolan M."/>
            <person name="Lucas S."/>
            <person name="Tice H."/>
            <person name="Cheng J.F."/>
            <person name="Han C."/>
            <person name="Detter J.C."/>
            <person name="Bruce D."/>
            <person name="Goodwin L."/>
            <person name="Pitluck S."/>
            <person name="Pati A."/>
            <person name="Liolios K."/>
            <person name="Ivanova N."/>
            <person name="Mavromatis K."/>
            <person name="Mikhailova N."/>
            <person name="Chen A."/>
            <person name="Palaniappan K."/>
            <person name="Land M."/>
            <person name="Hauser L."/>
            <person name="Chang Y.J."/>
            <person name="Jeffries C.D."/>
            <person name="Brettin T."/>
            <person name="Goker M."/>
            <person name="Beck B."/>
            <person name="Bristow J."/>
            <person name="Eisen J.A."/>
            <person name="Markowitz V."/>
            <person name="Hugenholtz P."/>
            <person name="Kyrpides N.C."/>
            <person name="Klenk H.P."/>
            <person name="Chen F."/>
        </authorList>
    </citation>
    <scope>NUCLEOTIDE SEQUENCE [LARGE SCALE GENOMIC DNA]</scope>
    <source>
        <strain evidence="10">ATCC 33386 / NCTC 11300</strain>
    </source>
</reference>
<keyword evidence="10" id="KW-1185">Reference proteome</keyword>
<keyword evidence="4 6" id="KW-0479">Metal-binding</keyword>
<evidence type="ECO:0000256" key="7">
    <source>
        <dbReference type="RuleBase" id="RU003653"/>
    </source>
</evidence>
<dbReference type="RefSeq" id="WP_012863380.1">
    <property type="nucleotide sequence ID" value="NC_013517.1"/>
</dbReference>
<feature type="binding site" evidence="6">
    <location>
        <position position="113"/>
    </location>
    <ligand>
        <name>a divalent metal cation</name>
        <dbReference type="ChEBI" id="CHEBI:60240"/>
        <label>1</label>
    </ligand>
</feature>
<dbReference type="InterPro" id="IPR001714">
    <property type="entry name" value="Pept_M24_MAP"/>
</dbReference>
<dbReference type="PANTHER" id="PTHR43330:SF27">
    <property type="entry name" value="METHIONINE AMINOPEPTIDASE"/>
    <property type="match status" value="1"/>
</dbReference>
<evidence type="ECO:0000259" key="8">
    <source>
        <dbReference type="Pfam" id="PF00557"/>
    </source>
</evidence>
<feature type="binding site" evidence="6">
    <location>
        <position position="240"/>
    </location>
    <ligand>
        <name>a divalent metal cation</name>
        <dbReference type="ChEBI" id="CHEBI:60240"/>
        <label>2</label>
        <note>catalytic</note>
    </ligand>
</feature>
<evidence type="ECO:0000313" key="9">
    <source>
        <dbReference type="EMBL" id="ACZ10805.1"/>
    </source>
</evidence>
<dbReference type="GO" id="GO:0006508">
    <property type="term" value="P:proteolysis"/>
    <property type="evidence" value="ECO:0007669"/>
    <property type="project" value="UniProtKB-KW"/>
</dbReference>
<organism evidence="9 10">
    <name type="scientific">Sebaldella termitidis (strain ATCC 33386 / NCTC 11300)</name>
    <dbReference type="NCBI Taxonomy" id="526218"/>
    <lineage>
        <taxon>Bacteria</taxon>
        <taxon>Fusobacteriati</taxon>
        <taxon>Fusobacteriota</taxon>
        <taxon>Fusobacteriia</taxon>
        <taxon>Fusobacteriales</taxon>
        <taxon>Leptotrichiaceae</taxon>
        <taxon>Sebaldella</taxon>
    </lineage>
</organism>
<dbReference type="InterPro" id="IPR002467">
    <property type="entry name" value="Pept_M24A_MAP1"/>
</dbReference>
<dbReference type="PROSITE" id="PS00680">
    <property type="entry name" value="MAP_1"/>
    <property type="match status" value="1"/>
</dbReference>
<feature type="binding site" evidence="6">
    <location>
        <position position="209"/>
    </location>
    <ligand>
        <name>a divalent metal cation</name>
        <dbReference type="ChEBI" id="CHEBI:60240"/>
        <label>2</label>
        <note>catalytic</note>
    </ligand>
</feature>
<comment type="catalytic activity">
    <reaction evidence="6 7">
        <text>Release of N-terminal amino acids, preferentially methionine, from peptides and arylamides.</text>
        <dbReference type="EC" id="3.4.11.18"/>
    </reaction>
</comment>
<feature type="domain" description="Peptidase M24" evidence="8">
    <location>
        <begin position="12"/>
        <end position="245"/>
    </location>
</feature>
<keyword evidence="5 6" id="KW-0378">Hydrolase</keyword>
<dbReference type="Pfam" id="PF00557">
    <property type="entry name" value="Peptidase_M24"/>
    <property type="match status" value="1"/>
</dbReference>
<dbReference type="InterPro" id="IPR000994">
    <property type="entry name" value="Pept_M24"/>
</dbReference>
<feature type="binding site" evidence="6">
    <location>
        <position position="113"/>
    </location>
    <ligand>
        <name>a divalent metal cation</name>
        <dbReference type="ChEBI" id="CHEBI:60240"/>
        <label>2</label>
        <note>catalytic</note>
    </ligand>
</feature>
<feature type="binding site" evidence="6">
    <location>
        <position position="176"/>
    </location>
    <ligand>
        <name>a divalent metal cation</name>
        <dbReference type="ChEBI" id="CHEBI:60240"/>
        <label>2</label>
        <note>catalytic</note>
    </ligand>
</feature>
<proteinExistence type="inferred from homology"/>
<keyword evidence="2 6" id="KW-0031">Aminopeptidase</keyword>
<gene>
    <name evidence="6" type="primary">map</name>
    <name evidence="9" type="ordered locus">Sterm_3973</name>
</gene>
<sequence>MTIIKTLDEIKKIKKANEIIARFYEDIIPKYIKPGISTLELDKIAEDYIRSQGAIPGTKGYGSGHTNRPYPASLCTSINNKVVHGIPRADELLKEGDIISLDTVTVLDGYVGDAAVTFPVGEIDEESKKLLEVTEHARTIGIEQAVAGNRIGDISAAIQEYVEKNGFSVVRDFAGHGVGKEMHEDPMVPNYGIKGLGPKIEEGMVIAIEPMVNVGTYRVRILNDQWTAVTKDYKRSAHFEHSIAIVDGKPLILSLKS</sequence>
<dbReference type="AlphaFoldDB" id="D1AGT5"/>
<dbReference type="Gene3D" id="3.90.230.10">
    <property type="entry name" value="Creatinase/methionine aminopeptidase superfamily"/>
    <property type="match status" value="1"/>
</dbReference>
<keyword evidence="3 6" id="KW-0645">Protease</keyword>
<evidence type="ECO:0000313" key="10">
    <source>
        <dbReference type="Proteomes" id="UP000000845"/>
    </source>
</evidence>
<dbReference type="PANTHER" id="PTHR43330">
    <property type="entry name" value="METHIONINE AMINOPEPTIDASE"/>
    <property type="match status" value="1"/>
</dbReference>
<dbReference type="SUPFAM" id="SSF55920">
    <property type="entry name" value="Creatinase/aminopeptidase"/>
    <property type="match status" value="1"/>
</dbReference>
<evidence type="ECO:0000256" key="3">
    <source>
        <dbReference type="ARBA" id="ARBA00022670"/>
    </source>
</evidence>
<dbReference type="PRINTS" id="PR00599">
    <property type="entry name" value="MAPEPTIDASE"/>
</dbReference>
<dbReference type="CDD" id="cd01086">
    <property type="entry name" value="MetAP1"/>
    <property type="match status" value="1"/>
</dbReference>
<dbReference type="Proteomes" id="UP000000845">
    <property type="component" value="Chromosome"/>
</dbReference>
<dbReference type="GO" id="GO:0046872">
    <property type="term" value="F:metal ion binding"/>
    <property type="evidence" value="ECO:0007669"/>
    <property type="project" value="UniProtKB-UniRule"/>
</dbReference>
<dbReference type="NCBIfam" id="TIGR00500">
    <property type="entry name" value="met_pdase_I"/>
    <property type="match status" value="1"/>
</dbReference>
<dbReference type="GO" id="GO:0005829">
    <property type="term" value="C:cytosol"/>
    <property type="evidence" value="ECO:0007669"/>
    <property type="project" value="TreeGrafter"/>
</dbReference>
<dbReference type="EMBL" id="CP001739">
    <property type="protein sequence ID" value="ACZ10805.1"/>
    <property type="molecule type" value="Genomic_DNA"/>
</dbReference>
<evidence type="ECO:0000256" key="6">
    <source>
        <dbReference type="HAMAP-Rule" id="MF_01974"/>
    </source>
</evidence>
<dbReference type="STRING" id="526218.Sterm_3973"/>
<dbReference type="HOGENOM" id="CLU_015857_0_1_0"/>
<dbReference type="HAMAP" id="MF_01974">
    <property type="entry name" value="MetAP_1"/>
    <property type="match status" value="1"/>
</dbReference>
<comment type="function">
    <text evidence="1 6">Removes the N-terminal methionine from nascent proteins. The N-terminal methionine is often cleaved when the second residue in the primary sequence is small and uncharged (Met-Ala-, Cys, Gly, Pro, Ser, Thr, or Val). Requires deformylation of the N(alpha)-formylated initiator methionine before it can be hydrolyzed.</text>
</comment>
<reference evidence="10" key="1">
    <citation type="submission" date="2009-09" db="EMBL/GenBank/DDBJ databases">
        <title>The complete chromosome of Sebaldella termitidis ATCC 33386.</title>
        <authorList>
            <consortium name="US DOE Joint Genome Institute (JGI-PGF)"/>
            <person name="Lucas S."/>
            <person name="Copeland A."/>
            <person name="Lapidus A."/>
            <person name="Glavina del Rio T."/>
            <person name="Dalin E."/>
            <person name="Tice H."/>
            <person name="Bruce D."/>
            <person name="Goodwin L."/>
            <person name="Pitluck S."/>
            <person name="Kyrpides N."/>
            <person name="Mavromatis K."/>
            <person name="Ivanova N."/>
            <person name="Mikhailova N."/>
            <person name="Sims D."/>
            <person name="Meincke L."/>
            <person name="Brettin T."/>
            <person name="Detter J.C."/>
            <person name="Han C."/>
            <person name="Larimer F."/>
            <person name="Land M."/>
            <person name="Hauser L."/>
            <person name="Markowitz V."/>
            <person name="Cheng J.F."/>
            <person name="Hugenholtz P."/>
            <person name="Woyke T."/>
            <person name="Wu D."/>
            <person name="Eisen J.A."/>
        </authorList>
    </citation>
    <scope>NUCLEOTIDE SEQUENCE [LARGE SCALE GENOMIC DNA]</scope>
    <source>
        <strain evidence="10">ATCC 33386 / NCTC 11300</strain>
    </source>
</reference>
<evidence type="ECO:0000256" key="5">
    <source>
        <dbReference type="ARBA" id="ARBA00022801"/>
    </source>
</evidence>
<dbReference type="GO" id="GO:0004239">
    <property type="term" value="F:initiator methionyl aminopeptidase activity"/>
    <property type="evidence" value="ECO:0007669"/>
    <property type="project" value="UniProtKB-UniRule"/>
</dbReference>
<feature type="binding site" evidence="6">
    <location>
        <position position="183"/>
    </location>
    <ligand>
        <name>substrate</name>
    </ligand>
</feature>
<protein>
    <recommendedName>
        <fullName evidence="6 7">Methionine aminopeptidase</fullName>
        <shortName evidence="6">MAP</shortName>
        <shortName evidence="6">MetAP</shortName>
        <ecNumber evidence="6 7">3.4.11.18</ecNumber>
    </recommendedName>
    <alternativeName>
        <fullName evidence="6">Peptidase M</fullName>
    </alternativeName>
</protein>
<comment type="similarity">
    <text evidence="6">Belongs to the peptidase M24A family. Methionine aminopeptidase type 1 subfamily.</text>
</comment>
<name>D1AGT5_SEBTE</name>
<evidence type="ECO:0000256" key="2">
    <source>
        <dbReference type="ARBA" id="ARBA00022438"/>
    </source>
</evidence>
<feature type="binding site" evidence="6">
    <location>
        <position position="84"/>
    </location>
    <ligand>
        <name>substrate</name>
    </ligand>
</feature>
<dbReference type="InterPro" id="IPR036005">
    <property type="entry name" value="Creatinase/aminopeptidase-like"/>
</dbReference>
<evidence type="ECO:0000256" key="1">
    <source>
        <dbReference type="ARBA" id="ARBA00002521"/>
    </source>
</evidence>
<comment type="subunit">
    <text evidence="6">Monomer.</text>
</comment>